<keyword evidence="3 8" id="KW-0479">Metal-binding</keyword>
<keyword evidence="11" id="KW-1185">Reference proteome</keyword>
<organism evidence="10 11">
    <name type="scientific">Lancefieldella rimae</name>
    <dbReference type="NCBI Taxonomy" id="1383"/>
    <lineage>
        <taxon>Bacteria</taxon>
        <taxon>Bacillati</taxon>
        <taxon>Actinomycetota</taxon>
        <taxon>Coriobacteriia</taxon>
        <taxon>Coriobacteriales</taxon>
        <taxon>Atopobiaceae</taxon>
        <taxon>Lancefieldella</taxon>
    </lineage>
</organism>
<evidence type="ECO:0000256" key="5">
    <source>
        <dbReference type="ARBA" id="ARBA00022842"/>
    </source>
</evidence>
<keyword evidence="8" id="KW-0963">Cytoplasm</keyword>
<dbReference type="RefSeq" id="WP_003149474.1">
    <property type="nucleotide sequence ID" value="NZ_JQCP01000002.1"/>
</dbReference>
<dbReference type="InterPro" id="IPR037143">
    <property type="entry name" value="4-PPantetheinyl_Trfase_dom_sf"/>
</dbReference>
<accession>A0ABR5Q0Q9</accession>
<proteinExistence type="inferred from homology"/>
<comment type="cofactor">
    <cofactor evidence="8">
        <name>Mg(2+)</name>
        <dbReference type="ChEBI" id="CHEBI:18420"/>
    </cofactor>
</comment>
<dbReference type="InterPro" id="IPR008278">
    <property type="entry name" value="4-PPantetheinyl_Trfase_dom"/>
</dbReference>
<comment type="subcellular location">
    <subcellularLocation>
        <location evidence="8">Cytoplasm</location>
    </subcellularLocation>
</comment>
<evidence type="ECO:0000256" key="7">
    <source>
        <dbReference type="ARBA" id="ARBA00023160"/>
    </source>
</evidence>
<dbReference type="EMBL" id="JQCP01000002">
    <property type="protein sequence ID" value="KRO02450.1"/>
    <property type="molecule type" value="Genomic_DNA"/>
</dbReference>
<keyword evidence="2 8" id="KW-0808">Transferase</keyword>
<name>A0ABR5Q0Q9_9ACTN</name>
<keyword evidence="4 8" id="KW-0276">Fatty acid metabolism</keyword>
<dbReference type="NCBIfam" id="TIGR00516">
    <property type="entry name" value="acpS"/>
    <property type="match status" value="1"/>
</dbReference>
<dbReference type="SUPFAM" id="SSF56214">
    <property type="entry name" value="4'-phosphopantetheinyl transferase"/>
    <property type="match status" value="1"/>
</dbReference>
<evidence type="ECO:0000256" key="4">
    <source>
        <dbReference type="ARBA" id="ARBA00022832"/>
    </source>
</evidence>
<comment type="function">
    <text evidence="8">Transfers the 4'-phosphopantetheine moiety from coenzyme A to a Ser of acyl-carrier-protein.</text>
</comment>
<dbReference type="Gene3D" id="3.90.470.20">
    <property type="entry name" value="4'-phosphopantetheinyl transferase domain"/>
    <property type="match status" value="1"/>
</dbReference>
<keyword evidence="6 8" id="KW-0443">Lipid metabolism</keyword>
<evidence type="ECO:0000313" key="11">
    <source>
        <dbReference type="Proteomes" id="UP000051927"/>
    </source>
</evidence>
<feature type="domain" description="4'-phosphopantetheinyl transferase" evidence="9">
    <location>
        <begin position="5"/>
        <end position="98"/>
    </location>
</feature>
<dbReference type="Pfam" id="PF01648">
    <property type="entry name" value="ACPS"/>
    <property type="match status" value="1"/>
</dbReference>
<evidence type="ECO:0000256" key="6">
    <source>
        <dbReference type="ARBA" id="ARBA00023098"/>
    </source>
</evidence>
<dbReference type="EC" id="2.7.8.7" evidence="8"/>
<evidence type="ECO:0000256" key="1">
    <source>
        <dbReference type="ARBA" id="ARBA00022516"/>
    </source>
</evidence>
<dbReference type="InterPro" id="IPR004568">
    <property type="entry name" value="Ppantetheine-prot_Trfase_dom"/>
</dbReference>
<evidence type="ECO:0000313" key="10">
    <source>
        <dbReference type="EMBL" id="KRO02450.1"/>
    </source>
</evidence>
<keyword evidence="5 8" id="KW-0460">Magnesium</keyword>
<feature type="binding site" evidence="8">
    <location>
        <position position="57"/>
    </location>
    <ligand>
        <name>Mg(2+)</name>
        <dbReference type="ChEBI" id="CHEBI:18420"/>
    </ligand>
</feature>
<evidence type="ECO:0000259" key="9">
    <source>
        <dbReference type="Pfam" id="PF01648"/>
    </source>
</evidence>
<dbReference type="InterPro" id="IPR002582">
    <property type="entry name" value="ACPS"/>
</dbReference>
<dbReference type="GeneID" id="84904676"/>
<evidence type="ECO:0000256" key="3">
    <source>
        <dbReference type="ARBA" id="ARBA00022723"/>
    </source>
</evidence>
<comment type="caution">
    <text evidence="10">The sequence shown here is derived from an EMBL/GenBank/DDBJ whole genome shotgun (WGS) entry which is preliminary data.</text>
</comment>
<reference evidence="10 11" key="1">
    <citation type="journal article" date="2015" name="Genome Announc.">
        <title>Expanding the biotechnology potential of lactobacilli through comparative genomics of 213 strains and associated genera.</title>
        <authorList>
            <person name="Sun Z."/>
            <person name="Harris H.M."/>
            <person name="McCann A."/>
            <person name="Guo C."/>
            <person name="Argimon S."/>
            <person name="Zhang W."/>
            <person name="Yang X."/>
            <person name="Jeffery I.B."/>
            <person name="Cooney J.C."/>
            <person name="Kagawa T.F."/>
            <person name="Liu W."/>
            <person name="Song Y."/>
            <person name="Salvetti E."/>
            <person name="Wrobel A."/>
            <person name="Rasinkangas P."/>
            <person name="Parkhill J."/>
            <person name="Rea M.C."/>
            <person name="O'Sullivan O."/>
            <person name="Ritari J."/>
            <person name="Douillard F.P."/>
            <person name="Paul Ross R."/>
            <person name="Yang R."/>
            <person name="Briner A.E."/>
            <person name="Felis G.E."/>
            <person name="de Vos W.M."/>
            <person name="Barrangou R."/>
            <person name="Klaenhammer T.R."/>
            <person name="Caufield P.W."/>
            <person name="Cui Y."/>
            <person name="Zhang H."/>
            <person name="O'Toole P.W."/>
        </authorList>
    </citation>
    <scope>NUCLEOTIDE SEQUENCE [LARGE SCALE GENOMIC DNA]</scope>
    <source>
        <strain evidence="10 11">DSM 7090</strain>
    </source>
</reference>
<protein>
    <recommendedName>
        <fullName evidence="8">Holo-[acyl-carrier-protein] synthase</fullName>
        <shortName evidence="8">Holo-ACP synthase</shortName>
        <ecNumber evidence="8">2.7.8.7</ecNumber>
    </recommendedName>
    <alternativeName>
        <fullName evidence="8">4'-phosphopantetheinyl transferase AcpS</fullName>
    </alternativeName>
</protein>
<feature type="binding site" evidence="8">
    <location>
        <position position="9"/>
    </location>
    <ligand>
        <name>Mg(2+)</name>
        <dbReference type="ChEBI" id="CHEBI:18420"/>
    </ligand>
</feature>
<evidence type="ECO:0000256" key="2">
    <source>
        <dbReference type="ARBA" id="ARBA00022679"/>
    </source>
</evidence>
<sequence length="170" mass="18612">MALAGIGVDMLEIARMQHALDERPYFIRRLFTEDERMYCEHTARPAEHYAGRFAAREAVLKALGLGFGNGVGITDVSVVRDDSGRPHVLLAGRAAEVAREQGVREVALSISHTRDVAVANAVAVTDVVRPKPDEKEDAAKALAVSFKEARSVIDELERVQETIMDTVDEA</sequence>
<keyword evidence="1 8" id="KW-0444">Lipid biosynthesis</keyword>
<dbReference type="NCBIfam" id="TIGR00556">
    <property type="entry name" value="pantethn_trn"/>
    <property type="match status" value="1"/>
</dbReference>
<evidence type="ECO:0000256" key="8">
    <source>
        <dbReference type="HAMAP-Rule" id="MF_00101"/>
    </source>
</evidence>
<keyword evidence="7 8" id="KW-0275">Fatty acid biosynthesis</keyword>
<dbReference type="Proteomes" id="UP000051927">
    <property type="component" value="Unassembled WGS sequence"/>
</dbReference>
<dbReference type="HAMAP" id="MF_00101">
    <property type="entry name" value="AcpS"/>
    <property type="match status" value="1"/>
</dbReference>
<comment type="similarity">
    <text evidence="8">Belongs to the P-Pant transferase superfamily. AcpS family.</text>
</comment>
<comment type="catalytic activity">
    <reaction evidence="8">
        <text>apo-[ACP] + CoA = holo-[ACP] + adenosine 3',5'-bisphosphate + H(+)</text>
        <dbReference type="Rhea" id="RHEA:12068"/>
        <dbReference type="Rhea" id="RHEA-COMP:9685"/>
        <dbReference type="Rhea" id="RHEA-COMP:9690"/>
        <dbReference type="ChEBI" id="CHEBI:15378"/>
        <dbReference type="ChEBI" id="CHEBI:29999"/>
        <dbReference type="ChEBI" id="CHEBI:57287"/>
        <dbReference type="ChEBI" id="CHEBI:58343"/>
        <dbReference type="ChEBI" id="CHEBI:64479"/>
        <dbReference type="EC" id="2.7.8.7"/>
    </reaction>
</comment>
<gene>
    <name evidence="8" type="primary">acpS</name>
    <name evidence="10" type="ORF">IV60_GL000888</name>
</gene>